<comment type="caution">
    <text evidence="1">The sequence shown here is derived from an EMBL/GenBank/DDBJ whole genome shotgun (WGS) entry which is preliminary data.</text>
</comment>
<dbReference type="EMBL" id="SOHH01000061">
    <property type="protein sequence ID" value="TFD78204.1"/>
    <property type="molecule type" value="Genomic_DNA"/>
</dbReference>
<dbReference type="AlphaFoldDB" id="A0A4R9B9G9"/>
<evidence type="ECO:0000313" key="2">
    <source>
        <dbReference type="Proteomes" id="UP000298313"/>
    </source>
</evidence>
<keyword evidence="2" id="KW-1185">Reference proteome</keyword>
<dbReference type="Proteomes" id="UP000298313">
    <property type="component" value="Unassembled WGS sequence"/>
</dbReference>
<dbReference type="OrthoDB" id="4774698at2"/>
<accession>A0A4R9B9G9</accession>
<gene>
    <name evidence="1" type="ORF">E3T48_07090</name>
</gene>
<reference evidence="1 2" key="1">
    <citation type="submission" date="2019-03" db="EMBL/GenBank/DDBJ databases">
        <title>Genomics of glacier-inhabiting Cryobacterium strains.</title>
        <authorList>
            <person name="Liu Q."/>
            <person name="Xin Y.-H."/>
        </authorList>
    </citation>
    <scope>NUCLEOTIDE SEQUENCE [LARGE SCALE GENOMIC DNA]</scope>
    <source>
        <strain evidence="1 2">Hh4</strain>
    </source>
</reference>
<protein>
    <submittedName>
        <fullName evidence="1">Uncharacterized protein</fullName>
    </submittedName>
</protein>
<evidence type="ECO:0000313" key="1">
    <source>
        <dbReference type="EMBL" id="TFD78204.1"/>
    </source>
</evidence>
<name>A0A4R9B9G9_9MICO</name>
<dbReference type="RefSeq" id="WP_134523227.1">
    <property type="nucleotide sequence ID" value="NZ_SOHH01000061.1"/>
</dbReference>
<proteinExistence type="predicted"/>
<organism evidence="1 2">
    <name type="scientific">Cryobacterium fucosi</name>
    <dbReference type="NCBI Taxonomy" id="1259157"/>
    <lineage>
        <taxon>Bacteria</taxon>
        <taxon>Bacillati</taxon>
        <taxon>Actinomycetota</taxon>
        <taxon>Actinomycetes</taxon>
        <taxon>Micrococcales</taxon>
        <taxon>Microbacteriaceae</taxon>
        <taxon>Cryobacterium</taxon>
    </lineage>
</organism>
<sequence>MGAKSNAEHADGRTAHQVAQEQAMGEISDVLLNLEHTLSRAKKALALVKKSGGSQNVELALVDAIEDLARTHKRLLQDTYYAGDAVRLI</sequence>